<dbReference type="Proteomes" id="UP000275408">
    <property type="component" value="Unassembled WGS sequence"/>
</dbReference>
<organism evidence="1 2">
    <name type="scientific">Pocillopora damicornis</name>
    <name type="common">Cauliflower coral</name>
    <name type="synonym">Millepora damicornis</name>
    <dbReference type="NCBI Taxonomy" id="46731"/>
    <lineage>
        <taxon>Eukaryota</taxon>
        <taxon>Metazoa</taxon>
        <taxon>Cnidaria</taxon>
        <taxon>Anthozoa</taxon>
        <taxon>Hexacorallia</taxon>
        <taxon>Scleractinia</taxon>
        <taxon>Astrocoeniina</taxon>
        <taxon>Pocilloporidae</taxon>
        <taxon>Pocillopora</taxon>
    </lineage>
</organism>
<proteinExistence type="predicted"/>
<sequence length="220" mass="26326">MERSLFRSGYRHKRKNIAPWITKDLIELSRKKKHLYKKAKKSNSEDHWVAYRTLNNTLKMKCNSAKWSNLKALADKLQFDSEVMRISHNKDERSTRHNISCTELRNVSNYKDLGVIMASDLKWSKHVEQIVHKANRQRRDFLSLVECYKIVFNLNGLNFSDYFELCRNTKSRSNHPYKLQTKLAKLNCYKNSFFVRIIKHWNDLPINIFNFRDCPNVRDP</sequence>
<dbReference type="AlphaFoldDB" id="A0A3M6UWB5"/>
<keyword evidence="2" id="KW-1185">Reference proteome</keyword>
<accession>A0A3M6UWB5</accession>
<dbReference type="EMBL" id="RCHS01000571">
    <property type="protein sequence ID" value="RMX57941.1"/>
    <property type="molecule type" value="Genomic_DNA"/>
</dbReference>
<evidence type="ECO:0000313" key="2">
    <source>
        <dbReference type="Proteomes" id="UP000275408"/>
    </source>
</evidence>
<name>A0A3M6UWB5_POCDA</name>
<reference evidence="1 2" key="1">
    <citation type="journal article" date="2018" name="Sci. Rep.">
        <title>Comparative analysis of the Pocillopora damicornis genome highlights role of immune system in coral evolution.</title>
        <authorList>
            <person name="Cunning R."/>
            <person name="Bay R.A."/>
            <person name="Gillette P."/>
            <person name="Baker A.C."/>
            <person name="Traylor-Knowles N."/>
        </authorList>
    </citation>
    <scope>NUCLEOTIDE SEQUENCE [LARGE SCALE GENOMIC DNA]</scope>
    <source>
        <strain evidence="1">RSMAS</strain>
        <tissue evidence="1">Whole animal</tissue>
    </source>
</reference>
<evidence type="ECO:0000313" key="1">
    <source>
        <dbReference type="EMBL" id="RMX57941.1"/>
    </source>
</evidence>
<comment type="caution">
    <text evidence="1">The sequence shown here is derived from an EMBL/GenBank/DDBJ whole genome shotgun (WGS) entry which is preliminary data.</text>
</comment>
<protein>
    <submittedName>
        <fullName evidence="1">Uncharacterized protein</fullName>
    </submittedName>
</protein>
<gene>
    <name evidence="1" type="ORF">pdam_00021943</name>
</gene>
<dbReference type="OrthoDB" id="5954387at2759"/>